<evidence type="ECO:0000259" key="5">
    <source>
        <dbReference type="Pfam" id="PF13407"/>
    </source>
</evidence>
<evidence type="ECO:0000256" key="4">
    <source>
        <dbReference type="SAM" id="SignalP"/>
    </source>
</evidence>
<evidence type="ECO:0000313" key="6">
    <source>
        <dbReference type="EMBL" id="UWP58558.1"/>
    </source>
</evidence>
<dbReference type="CDD" id="cd01536">
    <property type="entry name" value="PBP1_ABC_sugar_binding-like"/>
    <property type="match status" value="1"/>
</dbReference>
<dbReference type="PROSITE" id="PS51257">
    <property type="entry name" value="PROKAR_LIPOPROTEIN"/>
    <property type="match status" value="1"/>
</dbReference>
<dbReference type="EMBL" id="CP102290">
    <property type="protein sequence ID" value="UWP58558.1"/>
    <property type="molecule type" value="Genomic_DNA"/>
</dbReference>
<comment type="subcellular location">
    <subcellularLocation>
        <location evidence="1">Cell envelope</location>
    </subcellularLocation>
</comment>
<keyword evidence="7" id="KW-1185">Reference proteome</keyword>
<keyword evidence="4" id="KW-0732">Signal</keyword>
<comment type="similarity">
    <text evidence="2">Belongs to the bacterial solute-binding protein 2 family.</text>
</comment>
<feature type="compositionally biased region" description="Low complexity" evidence="3">
    <location>
        <begin position="30"/>
        <end position="40"/>
    </location>
</feature>
<reference evidence="6" key="1">
    <citation type="journal article" date="2022" name="Cell">
        <title>Design, construction, and in vivo augmentation of a complex gut microbiome.</title>
        <authorList>
            <person name="Cheng A.G."/>
            <person name="Ho P.Y."/>
            <person name="Aranda-Diaz A."/>
            <person name="Jain S."/>
            <person name="Yu F.B."/>
            <person name="Meng X."/>
            <person name="Wang M."/>
            <person name="Iakiviak M."/>
            <person name="Nagashima K."/>
            <person name="Zhao A."/>
            <person name="Murugkar P."/>
            <person name="Patil A."/>
            <person name="Atabakhsh K."/>
            <person name="Weakley A."/>
            <person name="Yan J."/>
            <person name="Brumbaugh A.R."/>
            <person name="Higginbottom S."/>
            <person name="Dimas A."/>
            <person name="Shiver A.L."/>
            <person name="Deutschbauer A."/>
            <person name="Neff N."/>
            <person name="Sonnenburg J.L."/>
            <person name="Huang K.C."/>
            <person name="Fischbach M.A."/>
        </authorList>
    </citation>
    <scope>NUCLEOTIDE SEQUENCE</scope>
    <source>
        <strain evidence="6">DSM 19829</strain>
    </source>
</reference>
<feature type="domain" description="Periplasmic binding protein" evidence="5">
    <location>
        <begin position="56"/>
        <end position="311"/>
    </location>
</feature>
<feature type="chain" id="PRO_5047233733" evidence="4">
    <location>
        <begin position="21"/>
        <end position="335"/>
    </location>
</feature>
<dbReference type="InterPro" id="IPR028082">
    <property type="entry name" value="Peripla_BP_I"/>
</dbReference>
<evidence type="ECO:0000313" key="7">
    <source>
        <dbReference type="Proteomes" id="UP001060164"/>
    </source>
</evidence>
<feature type="signal peptide" evidence="4">
    <location>
        <begin position="1"/>
        <end position="20"/>
    </location>
</feature>
<dbReference type="Gene3D" id="3.40.50.2300">
    <property type="match status" value="2"/>
</dbReference>
<dbReference type="Pfam" id="PF13407">
    <property type="entry name" value="Peripla_BP_4"/>
    <property type="match status" value="1"/>
</dbReference>
<protein>
    <submittedName>
        <fullName evidence="6">Sugar ABC transporter substrate-binding protein</fullName>
    </submittedName>
</protein>
<feature type="region of interest" description="Disordered" evidence="3">
    <location>
        <begin position="25"/>
        <end position="47"/>
    </location>
</feature>
<dbReference type="PANTHER" id="PTHR30036">
    <property type="entry name" value="D-XYLOSE-BINDING PERIPLASMIC PROTEIN"/>
    <property type="match status" value="1"/>
</dbReference>
<name>A0ABY5VE94_9FIRM</name>
<organism evidence="6 7">
    <name type="scientific">Ruminococcus gauvreauii</name>
    <dbReference type="NCBI Taxonomy" id="438033"/>
    <lineage>
        <taxon>Bacteria</taxon>
        <taxon>Bacillati</taxon>
        <taxon>Bacillota</taxon>
        <taxon>Clostridia</taxon>
        <taxon>Eubacteriales</taxon>
        <taxon>Oscillospiraceae</taxon>
        <taxon>Ruminococcus</taxon>
    </lineage>
</organism>
<dbReference type="Proteomes" id="UP001060164">
    <property type="component" value="Chromosome"/>
</dbReference>
<accession>A0ABY5VE94</accession>
<evidence type="ECO:0000256" key="2">
    <source>
        <dbReference type="ARBA" id="ARBA00007639"/>
    </source>
</evidence>
<dbReference type="InterPro" id="IPR050555">
    <property type="entry name" value="Bact_Solute-Bind_Prot2"/>
</dbReference>
<dbReference type="PANTHER" id="PTHR30036:SF7">
    <property type="entry name" value="ABC TRANSPORTER PERIPLASMIC-BINDING PROTEIN YPHF"/>
    <property type="match status" value="1"/>
</dbReference>
<sequence length="335" mass="35273">MKRKMISTMLAITMAFSLIACGSSDKNAKTADSSSTTEDTSASDDSDTAVSDLKVGIVMKSSDEFQNSVVKGATEAAIKAGVPEANIKAVASTSESDSMQQVTAIEDMISNGTNILLCACQEENALKGVLGQAADAGIKVVMVDTDCPSFENKVTFIGTDNYQAAYDGALEFSKRLEEGSNVVILRGKLGDVNHESRTDGLKTALEESGMNVLEVQDANCETDKAANTMESFLSKYPGQINAVMVTSDSMAVGAAQAIESAGADGIKICGFDGFQSAIELVETGEIEMIIGQKPYEMGSEGFACGLGSLDGKTYDTYINPGIQVIDSENYKDFLS</sequence>
<evidence type="ECO:0000256" key="1">
    <source>
        <dbReference type="ARBA" id="ARBA00004196"/>
    </source>
</evidence>
<gene>
    <name evidence="6" type="ORF">NQ502_14400</name>
</gene>
<evidence type="ECO:0000256" key="3">
    <source>
        <dbReference type="SAM" id="MobiDB-lite"/>
    </source>
</evidence>
<dbReference type="SUPFAM" id="SSF53822">
    <property type="entry name" value="Periplasmic binding protein-like I"/>
    <property type="match status" value="1"/>
</dbReference>
<dbReference type="InterPro" id="IPR025997">
    <property type="entry name" value="SBP_2_dom"/>
</dbReference>
<dbReference type="RefSeq" id="WP_028530229.1">
    <property type="nucleotide sequence ID" value="NZ_CABLBR010000050.1"/>
</dbReference>
<proteinExistence type="inferred from homology"/>